<keyword evidence="1" id="KW-0472">Membrane</keyword>
<feature type="transmembrane region" description="Helical" evidence="1">
    <location>
        <begin position="320"/>
        <end position="339"/>
    </location>
</feature>
<reference evidence="2" key="2">
    <citation type="journal article" date="2021" name="PeerJ">
        <title>Extensive microbial diversity within the chicken gut microbiome revealed by metagenomics and culture.</title>
        <authorList>
            <person name="Gilroy R."/>
            <person name="Ravi A."/>
            <person name="Getino M."/>
            <person name="Pursley I."/>
            <person name="Horton D.L."/>
            <person name="Alikhan N.F."/>
            <person name="Baker D."/>
            <person name="Gharbi K."/>
            <person name="Hall N."/>
            <person name="Watson M."/>
            <person name="Adriaenssens E.M."/>
            <person name="Foster-Nyarko E."/>
            <person name="Jarju S."/>
            <person name="Secka A."/>
            <person name="Antonio M."/>
            <person name="Oren A."/>
            <person name="Chaudhuri R.R."/>
            <person name="La Ragione R."/>
            <person name="Hildebrand F."/>
            <person name="Pallen M.J."/>
        </authorList>
    </citation>
    <scope>NUCLEOTIDE SEQUENCE</scope>
    <source>
        <strain evidence="2">6276</strain>
    </source>
</reference>
<feature type="transmembrane region" description="Helical" evidence="1">
    <location>
        <begin position="291"/>
        <end position="308"/>
    </location>
</feature>
<evidence type="ECO:0000313" key="3">
    <source>
        <dbReference type="Proteomes" id="UP000823928"/>
    </source>
</evidence>
<accession>A0A9D1F193</accession>
<feature type="transmembrane region" description="Helical" evidence="1">
    <location>
        <begin position="113"/>
        <end position="134"/>
    </location>
</feature>
<dbReference type="Proteomes" id="UP000823928">
    <property type="component" value="Unassembled WGS sequence"/>
</dbReference>
<feature type="transmembrane region" description="Helical" evidence="1">
    <location>
        <begin position="84"/>
        <end position="101"/>
    </location>
</feature>
<feature type="transmembrane region" description="Helical" evidence="1">
    <location>
        <begin position="381"/>
        <end position="402"/>
    </location>
</feature>
<proteinExistence type="predicted"/>
<protein>
    <submittedName>
        <fullName evidence="2">DUF2142 domain-containing protein</fullName>
    </submittedName>
</protein>
<feature type="transmembrane region" description="Helical" evidence="1">
    <location>
        <begin position="351"/>
        <end position="369"/>
    </location>
</feature>
<sequence length="405" mass="47170">MWIKKPEFIFIIFAFIFGLIMMLVTPPYLVPDEAAHLMRACEVADGILYNKTPAQNVECDKYIQKGMNFQRLEAMHQCTGYSPVMYAFSALGLKVGSFFGGKVMFYFGRFANLLAWIILTALAIRITPVFKFPFLFAALMPMTLYEGMSLSADAFNNGFAFLFTAYIFKLIFEKKDVSKKDIILLSVMTLISAFTKGAIFPVFLFYFLPMKKYKTVFATLMLIAAFSLMSLWSSINMTFVNPDVNIEFNKYLFIHKPWHFLSLYAKSIVNSGYYMSSCVGILGWLNIRLKPFFYFPTLLIFMSMFVFLREEKVTNKMRVCALFVLTVFITLLHVYYYLIWTIPDSDRIHGIQGRYFIPVLPFVFLILAQSKKYFSDKIVELYKIFLICYIFYMQIFANVILFKTF</sequence>
<dbReference type="Pfam" id="PF09913">
    <property type="entry name" value="DUF2142"/>
    <property type="match status" value="1"/>
</dbReference>
<dbReference type="InterPro" id="IPR018674">
    <property type="entry name" value="DUF2142_membrane"/>
</dbReference>
<reference evidence="2" key="1">
    <citation type="submission" date="2020-10" db="EMBL/GenBank/DDBJ databases">
        <authorList>
            <person name="Gilroy R."/>
        </authorList>
    </citation>
    <scope>NUCLEOTIDE SEQUENCE</scope>
    <source>
        <strain evidence="2">6276</strain>
    </source>
</reference>
<feature type="transmembrane region" description="Helical" evidence="1">
    <location>
        <begin position="184"/>
        <end position="208"/>
    </location>
</feature>
<evidence type="ECO:0000256" key="1">
    <source>
        <dbReference type="SAM" id="Phobius"/>
    </source>
</evidence>
<feature type="transmembrane region" description="Helical" evidence="1">
    <location>
        <begin position="7"/>
        <end position="29"/>
    </location>
</feature>
<dbReference type="AlphaFoldDB" id="A0A9D1F193"/>
<gene>
    <name evidence="2" type="ORF">IAC10_11965</name>
</gene>
<keyword evidence="1" id="KW-0812">Transmembrane</keyword>
<keyword evidence="1" id="KW-1133">Transmembrane helix</keyword>
<name>A0A9D1F193_9BACT</name>
<evidence type="ECO:0000313" key="2">
    <source>
        <dbReference type="EMBL" id="HIS37319.1"/>
    </source>
</evidence>
<feature type="transmembrane region" description="Helical" evidence="1">
    <location>
        <begin position="261"/>
        <end position="285"/>
    </location>
</feature>
<feature type="transmembrane region" description="Helical" evidence="1">
    <location>
        <begin position="220"/>
        <end position="240"/>
    </location>
</feature>
<dbReference type="EMBL" id="DVIU01000238">
    <property type="protein sequence ID" value="HIS37319.1"/>
    <property type="molecule type" value="Genomic_DNA"/>
</dbReference>
<feature type="transmembrane region" description="Helical" evidence="1">
    <location>
        <begin position="154"/>
        <end position="172"/>
    </location>
</feature>
<comment type="caution">
    <text evidence="2">The sequence shown here is derived from an EMBL/GenBank/DDBJ whole genome shotgun (WGS) entry which is preliminary data.</text>
</comment>
<organism evidence="2 3">
    <name type="scientific">Candidatus Scatousia excrementigallinarum</name>
    <dbReference type="NCBI Taxonomy" id="2840935"/>
    <lineage>
        <taxon>Bacteria</taxon>
        <taxon>Candidatus Scatousia</taxon>
    </lineage>
</organism>